<dbReference type="PANTHER" id="PTHR23416:SF23">
    <property type="entry name" value="ACETYLTRANSFERASE C18B11.09C-RELATED"/>
    <property type="match status" value="1"/>
</dbReference>
<proteinExistence type="inferred from homology"/>
<comment type="similarity">
    <text evidence="1">Belongs to the transferase hexapeptide repeat family.</text>
</comment>
<keyword evidence="3" id="KW-0012">Acyltransferase</keyword>
<dbReference type="GO" id="GO:0008374">
    <property type="term" value="F:O-acyltransferase activity"/>
    <property type="evidence" value="ECO:0007669"/>
    <property type="project" value="TreeGrafter"/>
</dbReference>
<reference evidence="3 4" key="1">
    <citation type="submission" date="2019-01" db="EMBL/GenBank/DDBJ databases">
        <title>Genome sequence of the Antarctic species Gelidibacter gilvus ACAM 158(T).</title>
        <authorList>
            <person name="Bowman J.P."/>
        </authorList>
    </citation>
    <scope>NUCLEOTIDE SEQUENCE [LARGE SCALE GENOMIC DNA]</scope>
    <source>
        <strain evidence="3 4">IC158</strain>
    </source>
</reference>
<dbReference type="AlphaFoldDB" id="A0A4Q0XF20"/>
<keyword evidence="4" id="KW-1185">Reference proteome</keyword>
<organism evidence="3 4">
    <name type="scientific">Gelidibacter gilvus</name>
    <dbReference type="NCBI Taxonomy" id="59602"/>
    <lineage>
        <taxon>Bacteria</taxon>
        <taxon>Pseudomonadati</taxon>
        <taxon>Bacteroidota</taxon>
        <taxon>Flavobacteriia</taxon>
        <taxon>Flavobacteriales</taxon>
        <taxon>Flavobacteriaceae</taxon>
        <taxon>Gelidibacter</taxon>
    </lineage>
</organism>
<evidence type="ECO:0000256" key="2">
    <source>
        <dbReference type="ARBA" id="ARBA00022679"/>
    </source>
</evidence>
<dbReference type="InterPro" id="IPR011004">
    <property type="entry name" value="Trimer_LpxA-like_sf"/>
</dbReference>
<dbReference type="Proteomes" id="UP000289792">
    <property type="component" value="Unassembled WGS sequence"/>
</dbReference>
<keyword evidence="2 3" id="KW-0808">Transferase</keyword>
<gene>
    <name evidence="3" type="ORF">ESZ48_12290</name>
</gene>
<evidence type="ECO:0000256" key="1">
    <source>
        <dbReference type="ARBA" id="ARBA00007274"/>
    </source>
</evidence>
<accession>A0A4Q0XF20</accession>
<dbReference type="CDD" id="cd04647">
    <property type="entry name" value="LbH_MAT_like"/>
    <property type="match status" value="1"/>
</dbReference>
<dbReference type="InterPro" id="IPR001451">
    <property type="entry name" value="Hexapep"/>
</dbReference>
<comment type="caution">
    <text evidence="3">The sequence shown here is derived from an EMBL/GenBank/DDBJ whole genome shotgun (WGS) entry which is preliminary data.</text>
</comment>
<evidence type="ECO:0000313" key="3">
    <source>
        <dbReference type="EMBL" id="RXJ49391.1"/>
    </source>
</evidence>
<sequence>MSKRLKLKTVDFVMYLRKMFYKFASTNARVKGKYVAFQPVVIKGKGQVVFGEHVQIGVVNSPMFYNTYAYIEARTEEATISFGHNVSINNQFTAVSELAIVIKDDVLIGLNCSIYDSNFHDLDKTNRKQTDPSPKKVIIEKNVFIGNNVTILKGVTIGENSVVAAGSIVSKSFPANVLIGGSPAKLIRELN</sequence>
<dbReference type="SUPFAM" id="SSF51161">
    <property type="entry name" value="Trimeric LpxA-like enzymes"/>
    <property type="match status" value="1"/>
</dbReference>
<protein>
    <submittedName>
        <fullName evidence="3">Acyltransferase</fullName>
    </submittedName>
</protein>
<dbReference type="InterPro" id="IPR051159">
    <property type="entry name" value="Hexapeptide_acetyltransf"/>
</dbReference>
<dbReference type="Gene3D" id="2.160.10.10">
    <property type="entry name" value="Hexapeptide repeat proteins"/>
    <property type="match status" value="1"/>
</dbReference>
<evidence type="ECO:0000313" key="4">
    <source>
        <dbReference type="Proteomes" id="UP000289792"/>
    </source>
</evidence>
<dbReference type="PANTHER" id="PTHR23416">
    <property type="entry name" value="SIALIC ACID SYNTHASE-RELATED"/>
    <property type="match status" value="1"/>
</dbReference>
<dbReference type="EMBL" id="SDDZ01000007">
    <property type="protein sequence ID" value="RXJ49391.1"/>
    <property type="molecule type" value="Genomic_DNA"/>
</dbReference>
<dbReference type="RefSeq" id="WP_129017792.1">
    <property type="nucleotide sequence ID" value="NZ_SDDZ01000007.1"/>
</dbReference>
<dbReference type="OrthoDB" id="9801697at2"/>
<dbReference type="Pfam" id="PF14602">
    <property type="entry name" value="Hexapep_2"/>
    <property type="match status" value="1"/>
</dbReference>
<name>A0A4Q0XF20_9FLAO</name>